<proteinExistence type="predicted"/>
<gene>
    <name evidence="1" type="ORF">Airi01_026600</name>
</gene>
<protein>
    <submittedName>
        <fullName evidence="1">Uncharacterized protein</fullName>
    </submittedName>
</protein>
<organism evidence="1 2">
    <name type="scientific">Actinoallomurus iriomotensis</name>
    <dbReference type="NCBI Taxonomy" id="478107"/>
    <lineage>
        <taxon>Bacteria</taxon>
        <taxon>Bacillati</taxon>
        <taxon>Actinomycetota</taxon>
        <taxon>Actinomycetes</taxon>
        <taxon>Streptosporangiales</taxon>
        <taxon>Thermomonosporaceae</taxon>
        <taxon>Actinoallomurus</taxon>
    </lineage>
</organism>
<comment type="caution">
    <text evidence="1">The sequence shown here is derived from an EMBL/GenBank/DDBJ whole genome shotgun (WGS) entry which is preliminary data.</text>
</comment>
<dbReference type="EMBL" id="BSTJ01000003">
    <property type="protein sequence ID" value="GLY74393.1"/>
    <property type="molecule type" value="Genomic_DNA"/>
</dbReference>
<accession>A0A9W6VJS4</accession>
<reference evidence="1" key="1">
    <citation type="submission" date="2023-03" db="EMBL/GenBank/DDBJ databases">
        <title>Actinoallomurus iriomotensis NBRC 103681.</title>
        <authorList>
            <person name="Ichikawa N."/>
            <person name="Sato H."/>
            <person name="Tonouchi N."/>
        </authorList>
    </citation>
    <scope>NUCLEOTIDE SEQUENCE</scope>
    <source>
        <strain evidence="1">NBRC 103681</strain>
    </source>
</reference>
<sequence length="108" mass="11901">MSRGGLAGRASAGILARRYKRSGAAPVNDGECFEQARHIQATYRDWLVMWSPWHRTFTAFSCFTPEPLVVDEPTPEALISAMVRVELHHSPTRVDALSSFPSASAGKK</sequence>
<evidence type="ECO:0000313" key="1">
    <source>
        <dbReference type="EMBL" id="GLY74393.1"/>
    </source>
</evidence>
<dbReference type="AlphaFoldDB" id="A0A9W6VJS4"/>
<evidence type="ECO:0000313" key="2">
    <source>
        <dbReference type="Proteomes" id="UP001165135"/>
    </source>
</evidence>
<dbReference type="Proteomes" id="UP001165135">
    <property type="component" value="Unassembled WGS sequence"/>
</dbReference>
<name>A0A9W6VJS4_9ACTN</name>